<proteinExistence type="predicted"/>
<sequence length="297" mass="30930">MSTSSGGRAAGGGGTGSGAIASGSSRYTAGARTASSTAPVPSSSTSGLIGGSWSRLHCGQMFADVSIELPQLKQSPNSRLRPFTWAAKRHSWWVVGPRTTDRARTRPLRTNVSSVSKRIPGAAGFRACRTYHGPMRALVALRASGVLSIAQRGHGAGDRSPTAPQNGHTCLPSRPRNTSCCERAASAGVPAPMLAPCSVSAFGCAVNSVTRLIPTTSGPLAGHAPSLARLGRGTRVTPPLVPRRNARRRTPCAIRRAGLSGSRAGGPRACCGHYSHYPAEVHEKPKSSRKDEGRNVR</sequence>
<dbReference type="AlphaFoldDB" id="A0A6J4N9P3"/>
<evidence type="ECO:0000313" key="2">
    <source>
        <dbReference type="EMBL" id="CAA9378030.1"/>
    </source>
</evidence>
<dbReference type="EMBL" id="CADCUQ010000114">
    <property type="protein sequence ID" value="CAA9378030.1"/>
    <property type="molecule type" value="Genomic_DNA"/>
</dbReference>
<accession>A0A6J4N9P3</accession>
<reference evidence="2" key="1">
    <citation type="submission" date="2020-02" db="EMBL/GenBank/DDBJ databases">
        <authorList>
            <person name="Meier V. D."/>
        </authorList>
    </citation>
    <scope>NUCLEOTIDE SEQUENCE</scope>
    <source>
        <strain evidence="2">AVDCRST_MAG64</strain>
    </source>
</reference>
<name>A0A6J4N9P3_9BACT</name>
<feature type="compositionally biased region" description="Gly residues" evidence="1">
    <location>
        <begin position="8"/>
        <end position="17"/>
    </location>
</feature>
<feature type="region of interest" description="Disordered" evidence="1">
    <location>
        <begin position="1"/>
        <end position="21"/>
    </location>
</feature>
<protein>
    <submittedName>
        <fullName evidence="2">Uncharacterized protein</fullName>
    </submittedName>
</protein>
<feature type="region of interest" description="Disordered" evidence="1">
    <location>
        <begin position="152"/>
        <end position="171"/>
    </location>
</feature>
<organism evidence="2">
    <name type="scientific">uncultured Phycisphaerae bacterium</name>
    <dbReference type="NCBI Taxonomy" id="904963"/>
    <lineage>
        <taxon>Bacteria</taxon>
        <taxon>Pseudomonadati</taxon>
        <taxon>Planctomycetota</taxon>
        <taxon>Phycisphaerae</taxon>
        <taxon>environmental samples</taxon>
    </lineage>
</organism>
<evidence type="ECO:0000256" key="1">
    <source>
        <dbReference type="SAM" id="MobiDB-lite"/>
    </source>
</evidence>
<gene>
    <name evidence="2" type="ORF">AVDCRST_MAG64-423</name>
</gene>